<evidence type="ECO:0000313" key="2">
    <source>
        <dbReference type="EMBL" id="KIL57901.1"/>
    </source>
</evidence>
<dbReference type="InParanoid" id="A0A0C2WMF8"/>
<feature type="transmembrane region" description="Helical" evidence="1">
    <location>
        <begin position="171"/>
        <end position="188"/>
    </location>
</feature>
<name>A0A0C2WMF8_AMAMK</name>
<proteinExistence type="predicted"/>
<keyword evidence="3" id="KW-1185">Reference proteome</keyword>
<dbReference type="EMBL" id="KN818354">
    <property type="protein sequence ID" value="KIL57901.1"/>
    <property type="molecule type" value="Genomic_DNA"/>
</dbReference>
<feature type="transmembrane region" description="Helical" evidence="1">
    <location>
        <begin position="145"/>
        <end position="165"/>
    </location>
</feature>
<reference evidence="2 3" key="1">
    <citation type="submission" date="2014-04" db="EMBL/GenBank/DDBJ databases">
        <title>Evolutionary Origins and Diversification of the Mycorrhizal Mutualists.</title>
        <authorList>
            <consortium name="DOE Joint Genome Institute"/>
            <consortium name="Mycorrhizal Genomics Consortium"/>
            <person name="Kohler A."/>
            <person name="Kuo A."/>
            <person name="Nagy L.G."/>
            <person name="Floudas D."/>
            <person name="Copeland A."/>
            <person name="Barry K.W."/>
            <person name="Cichocki N."/>
            <person name="Veneault-Fourrey C."/>
            <person name="LaButti K."/>
            <person name="Lindquist E.A."/>
            <person name="Lipzen A."/>
            <person name="Lundell T."/>
            <person name="Morin E."/>
            <person name="Murat C."/>
            <person name="Riley R."/>
            <person name="Ohm R."/>
            <person name="Sun H."/>
            <person name="Tunlid A."/>
            <person name="Henrissat B."/>
            <person name="Grigoriev I.V."/>
            <person name="Hibbett D.S."/>
            <person name="Martin F."/>
        </authorList>
    </citation>
    <scope>NUCLEOTIDE SEQUENCE [LARGE SCALE GENOMIC DNA]</scope>
    <source>
        <strain evidence="2 3">Koide BX008</strain>
    </source>
</reference>
<evidence type="ECO:0000256" key="1">
    <source>
        <dbReference type="SAM" id="Phobius"/>
    </source>
</evidence>
<accession>A0A0C2WMF8</accession>
<dbReference type="AlphaFoldDB" id="A0A0C2WMF8"/>
<organism evidence="2 3">
    <name type="scientific">Amanita muscaria (strain Koide BX008)</name>
    <dbReference type="NCBI Taxonomy" id="946122"/>
    <lineage>
        <taxon>Eukaryota</taxon>
        <taxon>Fungi</taxon>
        <taxon>Dikarya</taxon>
        <taxon>Basidiomycota</taxon>
        <taxon>Agaricomycotina</taxon>
        <taxon>Agaricomycetes</taxon>
        <taxon>Agaricomycetidae</taxon>
        <taxon>Agaricales</taxon>
        <taxon>Pluteineae</taxon>
        <taxon>Amanitaceae</taxon>
        <taxon>Amanita</taxon>
    </lineage>
</organism>
<dbReference type="HOGENOM" id="CLU_040183_0_0_1"/>
<dbReference type="Proteomes" id="UP000054549">
    <property type="component" value="Unassembled WGS sequence"/>
</dbReference>
<evidence type="ECO:0000313" key="3">
    <source>
        <dbReference type="Proteomes" id="UP000054549"/>
    </source>
</evidence>
<keyword evidence="1" id="KW-0812">Transmembrane</keyword>
<keyword evidence="1" id="KW-1133">Transmembrane helix</keyword>
<protein>
    <submittedName>
        <fullName evidence="2">Uncharacterized protein</fullName>
    </submittedName>
</protein>
<gene>
    <name evidence="2" type="ORF">M378DRAFT_171201</name>
</gene>
<sequence>MVLSLNNGPQKPYILDLPLELHFRVRSILLTDPDTTLIQLRALRLVCKSFNSIYAPVISSHIVLFPPKLLDPPYLTLVQHLRSLVHERDPSLTYYSTLTIKHWHYADTPLDRRSSLIPQGFQPSYRAPIAALVHRLWNRRGPTPTAFIVLGAATGIIILVILFMYITIGAIIFLSTVIVLILLIVIFLQRKRIKTTLNILRARFYVELLQRKLDLSNIRRVRLFIDSRSRNWSIHRSTSLLLSLPKLTELELCISHDTDLEYTTKCLAPLNRLHKLSLLSATGISPPHTCCLSPLIAQNENLTHFDYDWRPNVPYDLSFLFRDVPISKPLRLRHLSLNTTCTNFEAVVPHIHSLTSFEFHYGKNMWCDTFLRADVFPTTIKVERLDAELTLFIRRHPGIVSLTISMDNPQRPPIETPLFDALYHQVNSLRHLCLTTEYLTRVLCNVDVEMDFLRCTNGLRELVLLNDEMGSHIPLPTLFGSTNSTIDIPFFYNYSHQIRLHQYEHQIFPIVARLDRSMTVVIRAQDFKIFHSCFEFCQTSSDPLIRDLTRRLVYEKGSS</sequence>
<keyword evidence="1" id="KW-0472">Membrane</keyword>